<proteinExistence type="predicted"/>
<feature type="transmembrane region" description="Helical" evidence="2">
    <location>
        <begin position="58"/>
        <end position="77"/>
    </location>
</feature>
<accession>A0A3M0G7P3</accession>
<feature type="transmembrane region" description="Helical" evidence="2">
    <location>
        <begin position="357"/>
        <end position="374"/>
    </location>
</feature>
<organism evidence="3 4">
    <name type="scientific">Tessaracoccus antarcticus</name>
    <dbReference type="NCBI Taxonomy" id="2479848"/>
    <lineage>
        <taxon>Bacteria</taxon>
        <taxon>Bacillati</taxon>
        <taxon>Actinomycetota</taxon>
        <taxon>Actinomycetes</taxon>
        <taxon>Propionibacteriales</taxon>
        <taxon>Propionibacteriaceae</taxon>
        <taxon>Tessaracoccus</taxon>
    </lineage>
</organism>
<feature type="transmembrane region" description="Helical" evidence="2">
    <location>
        <begin position="245"/>
        <end position="262"/>
    </location>
</feature>
<comment type="caution">
    <text evidence="3">The sequence shown here is derived from an EMBL/GenBank/DDBJ whole genome shotgun (WGS) entry which is preliminary data.</text>
</comment>
<feature type="transmembrane region" description="Helical" evidence="2">
    <location>
        <begin position="114"/>
        <end position="142"/>
    </location>
</feature>
<evidence type="ECO:0000313" key="3">
    <source>
        <dbReference type="EMBL" id="RMB58402.1"/>
    </source>
</evidence>
<feature type="transmembrane region" description="Helical" evidence="2">
    <location>
        <begin position="172"/>
        <end position="191"/>
    </location>
</feature>
<feature type="transmembrane region" description="Helical" evidence="2">
    <location>
        <begin position="32"/>
        <end position="51"/>
    </location>
</feature>
<feature type="transmembrane region" description="Helical" evidence="2">
    <location>
        <begin position="416"/>
        <end position="437"/>
    </location>
</feature>
<keyword evidence="2" id="KW-0472">Membrane</keyword>
<keyword evidence="2" id="KW-1133">Transmembrane helix</keyword>
<feature type="region of interest" description="Disordered" evidence="1">
    <location>
        <begin position="497"/>
        <end position="521"/>
    </location>
</feature>
<evidence type="ECO:0000256" key="1">
    <source>
        <dbReference type="SAM" id="MobiDB-lite"/>
    </source>
</evidence>
<keyword evidence="4" id="KW-1185">Reference proteome</keyword>
<keyword evidence="2" id="KW-0812">Transmembrane</keyword>
<name>A0A3M0G7P3_9ACTN</name>
<feature type="transmembrane region" description="Helical" evidence="2">
    <location>
        <begin position="83"/>
        <end position="102"/>
    </location>
</feature>
<dbReference type="Proteomes" id="UP000275256">
    <property type="component" value="Unassembled WGS sequence"/>
</dbReference>
<feature type="transmembrane region" description="Helical" evidence="2">
    <location>
        <begin position="444"/>
        <end position="464"/>
    </location>
</feature>
<protein>
    <recommendedName>
        <fullName evidence="5">DUF2339 domain-containing protein</fullName>
    </recommendedName>
</protein>
<feature type="transmembrane region" description="Helical" evidence="2">
    <location>
        <begin position="386"/>
        <end position="410"/>
    </location>
</feature>
<dbReference type="EMBL" id="REFW01000004">
    <property type="protein sequence ID" value="RMB58402.1"/>
    <property type="molecule type" value="Genomic_DNA"/>
</dbReference>
<evidence type="ECO:0008006" key="5">
    <source>
        <dbReference type="Google" id="ProtNLM"/>
    </source>
</evidence>
<feature type="transmembrane region" description="Helical" evidence="2">
    <location>
        <begin position="470"/>
        <end position="489"/>
    </location>
</feature>
<gene>
    <name evidence="3" type="ORF">EAX62_14530</name>
</gene>
<feature type="transmembrane region" description="Helical" evidence="2">
    <location>
        <begin position="5"/>
        <end position="26"/>
    </location>
</feature>
<feature type="transmembrane region" description="Helical" evidence="2">
    <location>
        <begin position="324"/>
        <end position="345"/>
    </location>
</feature>
<evidence type="ECO:0000256" key="2">
    <source>
        <dbReference type="SAM" id="Phobius"/>
    </source>
</evidence>
<dbReference type="AlphaFoldDB" id="A0A3M0G7P3"/>
<evidence type="ECO:0000313" key="4">
    <source>
        <dbReference type="Proteomes" id="UP000275256"/>
    </source>
</evidence>
<sequence>MATTLFYTVGSAILIAGVVLLIALVFPLSSSLLVYAFALGVSVVSLVFVLLKRASRAGMVILLIGAALGLGAATVAWQNVDVAPVVGLGMATLLASIAAMAARLGSSPATLVWLAWAAFVVDFAAPDAFTSALVGACCLAAMMGRGWPRHQLGVALAIVFCGLQGVSGPDPAWPLLWLASTVVLTLWFVHFHRATPAVARPHTAKRPPWALPTRGEVGGQPWELSIILLPTAWFVSFLVRGAPEWLPLLLAGIILVSALVLPEPPEAVNPQGPLRDGLALAAAAAVGITLLAGRIDPVVEPLVLLALAIAAQVVPVVRSSVGWLFRAVAAVLALFAGGGAVVAVWGGASELVSDPVTILQGILLTVLGVTLVVFRHGRVNEVLDGIRFVGGLYLCVHAVVLVASLVGLQVGDLEGGFLVGHTLASLGWMGFAAFLALRKGSAADLTLAAVVALGAATKLVLFDMATLSGLARVAAFMGCGAIMVVIAFLRQRRRPTTGFPSPDQMPPPVPASWGSDARNSR</sequence>
<feature type="transmembrane region" description="Helical" evidence="2">
    <location>
        <begin position="298"/>
        <end position="317"/>
    </location>
</feature>
<reference evidence="3 4" key="1">
    <citation type="submission" date="2018-10" db="EMBL/GenBank/DDBJ databases">
        <title>Tessaracoccus antarcticuss sp. nov., isolated from sediment.</title>
        <authorList>
            <person name="Zhou L.Y."/>
            <person name="Du Z.J."/>
        </authorList>
    </citation>
    <scope>NUCLEOTIDE SEQUENCE [LARGE SCALE GENOMIC DNA]</scope>
    <source>
        <strain evidence="3 4">JDX10</strain>
    </source>
</reference>